<evidence type="ECO:0000313" key="1">
    <source>
        <dbReference type="EMBL" id="MCJ8503208.1"/>
    </source>
</evidence>
<protein>
    <submittedName>
        <fullName evidence="1">Uncharacterized protein</fullName>
    </submittedName>
</protein>
<keyword evidence="2" id="KW-1185">Reference proteome</keyword>
<dbReference type="Proteomes" id="UP001165427">
    <property type="component" value="Unassembled WGS sequence"/>
</dbReference>
<accession>A0AA41R7W1</accession>
<dbReference type="AlphaFoldDB" id="A0AA41R7W1"/>
<comment type="caution">
    <text evidence="1">The sequence shown here is derived from an EMBL/GenBank/DDBJ whole genome shotgun (WGS) entry which is preliminary data.</text>
</comment>
<evidence type="ECO:0000313" key="2">
    <source>
        <dbReference type="Proteomes" id="UP001165427"/>
    </source>
</evidence>
<dbReference type="EMBL" id="JALJRB010000072">
    <property type="protein sequence ID" value="MCJ8503208.1"/>
    <property type="molecule type" value="Genomic_DNA"/>
</dbReference>
<reference evidence="1" key="1">
    <citation type="submission" date="2022-04" db="EMBL/GenBank/DDBJ databases">
        <title>Desulfatitalea alkaliphila sp. nov., a novel anaerobic sulfate-reducing bacterium isolated from terrestrial mud volcano, Taman Peninsula, Russia.</title>
        <authorList>
            <person name="Khomyakova M.A."/>
            <person name="Merkel A.Y."/>
            <person name="Slobodkin A.I."/>
        </authorList>
    </citation>
    <scope>NUCLEOTIDE SEQUENCE</scope>
    <source>
        <strain evidence="1">M08but</strain>
    </source>
</reference>
<gene>
    <name evidence="1" type="ORF">MRX98_21725</name>
</gene>
<proteinExistence type="predicted"/>
<name>A0AA41R7W1_9BACT</name>
<dbReference type="RefSeq" id="WP_246915246.1">
    <property type="nucleotide sequence ID" value="NZ_JALJRB010000072.1"/>
</dbReference>
<sequence length="51" mass="5909">MDNFWIADKIKHQIEALVLESILAVLEKLTDKVITIRDAPENKIVESLEKF</sequence>
<organism evidence="1 2">
    <name type="scientific">Desulfatitalea alkaliphila</name>
    <dbReference type="NCBI Taxonomy" id="2929485"/>
    <lineage>
        <taxon>Bacteria</taxon>
        <taxon>Pseudomonadati</taxon>
        <taxon>Thermodesulfobacteriota</taxon>
        <taxon>Desulfobacteria</taxon>
        <taxon>Desulfobacterales</taxon>
        <taxon>Desulfosarcinaceae</taxon>
        <taxon>Desulfatitalea</taxon>
    </lineage>
</organism>